<dbReference type="Proteomes" id="UP000001307">
    <property type="component" value="Unassembled WGS sequence"/>
</dbReference>
<feature type="region of interest" description="Disordered" evidence="1">
    <location>
        <begin position="43"/>
        <end position="168"/>
    </location>
</feature>
<feature type="compositionally biased region" description="Polar residues" evidence="1">
    <location>
        <begin position="150"/>
        <end position="163"/>
    </location>
</feature>
<evidence type="ECO:0008006" key="4">
    <source>
        <dbReference type="Google" id="ProtNLM"/>
    </source>
</evidence>
<dbReference type="OrthoDB" id="10542299at2759"/>
<name>E4XVZ1_OIKDI</name>
<dbReference type="Gene3D" id="1.10.238.10">
    <property type="entry name" value="EF-hand"/>
    <property type="match status" value="1"/>
</dbReference>
<accession>E4XVZ1</accession>
<dbReference type="InterPro" id="IPR011992">
    <property type="entry name" value="EF-hand-dom_pair"/>
</dbReference>
<gene>
    <name evidence="2" type="ORF">GSOID_T00006795001</name>
</gene>
<protein>
    <recommendedName>
        <fullName evidence="4">EF-hand domain-containing protein</fullName>
    </recommendedName>
</protein>
<dbReference type="AlphaFoldDB" id="E4XVZ1"/>
<evidence type="ECO:0000313" key="3">
    <source>
        <dbReference type="Proteomes" id="UP000001307"/>
    </source>
</evidence>
<dbReference type="InParanoid" id="E4XVZ1"/>
<dbReference type="EMBL" id="FN653226">
    <property type="protein sequence ID" value="CBY13846.1"/>
    <property type="molecule type" value="Genomic_DNA"/>
</dbReference>
<evidence type="ECO:0000313" key="2">
    <source>
        <dbReference type="EMBL" id="CBY13846.1"/>
    </source>
</evidence>
<evidence type="ECO:0000256" key="1">
    <source>
        <dbReference type="SAM" id="MobiDB-lite"/>
    </source>
</evidence>
<reference evidence="2 3" key="1">
    <citation type="journal article" date="2010" name="Science">
        <title>Plasticity of animal genome architecture unmasked by rapid evolution of a pelagic tunicate.</title>
        <authorList>
            <person name="Denoeud F."/>
            <person name="Henriet S."/>
            <person name="Mungpakdee S."/>
            <person name="Aury J.M."/>
            <person name="Da Silva C."/>
            <person name="Brinkmann H."/>
            <person name="Mikhaleva J."/>
            <person name="Olsen L.C."/>
            <person name="Jubin C."/>
            <person name="Canestro C."/>
            <person name="Bouquet J.M."/>
            <person name="Danks G."/>
            <person name="Poulain J."/>
            <person name="Campsteijn C."/>
            <person name="Adamski M."/>
            <person name="Cross I."/>
            <person name="Yadetie F."/>
            <person name="Muffato M."/>
            <person name="Louis A."/>
            <person name="Butcher S."/>
            <person name="Tsagkogeorga G."/>
            <person name="Konrad A."/>
            <person name="Singh S."/>
            <person name="Jensen M.F."/>
            <person name="Cong E.H."/>
            <person name="Eikeseth-Otteraa H."/>
            <person name="Noel B."/>
            <person name="Anthouard V."/>
            <person name="Porcel B.M."/>
            <person name="Kachouri-Lafond R."/>
            <person name="Nishino A."/>
            <person name="Ugolini M."/>
            <person name="Chourrout P."/>
            <person name="Nishida H."/>
            <person name="Aasland R."/>
            <person name="Huzurbazar S."/>
            <person name="Westhof E."/>
            <person name="Delsuc F."/>
            <person name="Lehrach H."/>
            <person name="Reinhardt R."/>
            <person name="Weissenbach J."/>
            <person name="Roy S.W."/>
            <person name="Artiguenave F."/>
            <person name="Postlethwait J.H."/>
            <person name="Manak J.R."/>
            <person name="Thompson E.M."/>
            <person name="Jaillon O."/>
            <person name="Du Pasquier L."/>
            <person name="Boudinot P."/>
            <person name="Liberles D.A."/>
            <person name="Volff J.N."/>
            <person name="Philippe H."/>
            <person name="Lenhard B."/>
            <person name="Roest Crollius H."/>
            <person name="Wincker P."/>
            <person name="Chourrout D."/>
        </authorList>
    </citation>
    <scope>NUCLEOTIDE SEQUENCE [LARGE SCALE GENOMIC DNA]</scope>
</reference>
<sequence>MSSAEQLEKQVINRVITLNESICSLIELLGGKGIPIVLANASEEQKTEEASSVQNVDVVEENAVPKTSAENSCDEISDSNNQQADAKMVAVEESQAENKVSSDEADGNQFGQNSLLNGESEELDTKLEDTTDEDKPFKDEKLNLTPESIVDQTNDSKNQSETSPQEDDQITLLEIIPSQETLTRKLEKIDENYDGKMDFEKVAKETFNSLTSPKIKEETFIEAIKHYAEHWQMDTSDGKISKDDFLAFWQKFTDLFDEIDQNKDQTIVVIEVTNFLKEQARKHNLKKAEDNIMIYVNQIFKNLDTETDTALNVLEFMMGYPIFLKVLDDYKQRQ</sequence>
<organism evidence="2 3">
    <name type="scientific">Oikopleura dioica</name>
    <name type="common">Tunicate</name>
    <dbReference type="NCBI Taxonomy" id="34765"/>
    <lineage>
        <taxon>Eukaryota</taxon>
        <taxon>Metazoa</taxon>
        <taxon>Chordata</taxon>
        <taxon>Tunicata</taxon>
        <taxon>Appendicularia</taxon>
        <taxon>Copelata</taxon>
        <taxon>Oikopleuridae</taxon>
        <taxon>Oikopleura</taxon>
    </lineage>
</organism>
<dbReference type="SUPFAM" id="SSF47473">
    <property type="entry name" value="EF-hand"/>
    <property type="match status" value="1"/>
</dbReference>
<proteinExistence type="predicted"/>
<keyword evidence="3" id="KW-1185">Reference proteome</keyword>
<feature type="compositionally biased region" description="Basic and acidic residues" evidence="1">
    <location>
        <begin position="123"/>
        <end position="142"/>
    </location>
</feature>